<evidence type="ECO:0000313" key="1">
    <source>
        <dbReference type="EMBL" id="ASU77547.1"/>
    </source>
</evidence>
<protein>
    <submittedName>
        <fullName evidence="1">Uncharacterized protein</fullName>
    </submittedName>
</protein>
<sequence>MSRRVAYALDRLGGKDLDAASVATALAEWTSVCHAPPARIRGENNDLNEFVAPFARRELERALRTLPRHLARELRSRVTPLDELYSAKTLPEPARRTGNWWDERR</sequence>
<evidence type="ECO:0000313" key="2">
    <source>
        <dbReference type="Proteomes" id="UP000215043"/>
    </source>
</evidence>
<proteinExistence type="predicted"/>
<gene>
    <name evidence="1" type="ORF">CDG81_03620</name>
</gene>
<dbReference type="RefSeq" id="WP_043575682.1">
    <property type="nucleotide sequence ID" value="NZ_CP022752.1"/>
</dbReference>
<accession>A0A223RP22</accession>
<organism evidence="1 2">
    <name type="scientific">Actinopolyspora erythraea</name>
    <dbReference type="NCBI Taxonomy" id="414996"/>
    <lineage>
        <taxon>Bacteria</taxon>
        <taxon>Bacillati</taxon>
        <taxon>Actinomycetota</taxon>
        <taxon>Actinomycetes</taxon>
        <taxon>Actinopolysporales</taxon>
        <taxon>Actinopolysporaceae</taxon>
        <taxon>Actinopolyspora</taxon>
    </lineage>
</organism>
<dbReference type="KEGG" id="aey:CDG81_03620"/>
<dbReference type="Proteomes" id="UP000215043">
    <property type="component" value="Chromosome"/>
</dbReference>
<dbReference type="AlphaFoldDB" id="A0A223RP22"/>
<dbReference type="EMBL" id="CP022752">
    <property type="protein sequence ID" value="ASU77547.1"/>
    <property type="molecule type" value="Genomic_DNA"/>
</dbReference>
<name>A0A223RP22_9ACTN</name>
<dbReference type="OrthoDB" id="3540409at2"/>
<reference evidence="1 2" key="1">
    <citation type="submission" date="2017-08" db="EMBL/GenBank/DDBJ databases">
        <title>The complete genome sequence of moderately halophilic actinomycete Actinopolyspora erythraea YIM 90600, the producer of novel erythromycin, novel actinopolysporins A-C and tubercidin.</title>
        <authorList>
            <person name="Yin M."/>
            <person name="Tang S."/>
        </authorList>
    </citation>
    <scope>NUCLEOTIDE SEQUENCE [LARGE SCALE GENOMIC DNA]</scope>
    <source>
        <strain evidence="1 2">YIM 90600</strain>
    </source>
</reference>